<gene>
    <name evidence="3" type="ORF">LTR09_004326</name>
</gene>
<comment type="caution">
    <text evidence="3">The sequence shown here is derived from an EMBL/GenBank/DDBJ whole genome shotgun (WGS) entry which is preliminary data.</text>
</comment>
<dbReference type="AlphaFoldDB" id="A0AAJ0DIH7"/>
<sequence length="203" mass="20449">MTWHLLLGSLLSAGSVVSALVAQPELVGLADIALRDASSVPAGQVTTTINIGTGVVGSPQSTTPTTTTTTPTTTATPTPTGTPHITLDVGSNSFDIGDADANTFLPLWKTVCGADGCPGGSSPGFQFQTADFDHGIQKGSGSFTFSGTAIDNDIDTTNALLGAISAALIASHQCTSVQAKNCPVHEKRDSGGSTNLCGIPFSL</sequence>
<evidence type="ECO:0000256" key="2">
    <source>
        <dbReference type="SAM" id="SignalP"/>
    </source>
</evidence>
<evidence type="ECO:0000313" key="3">
    <source>
        <dbReference type="EMBL" id="KAK3054597.1"/>
    </source>
</evidence>
<dbReference type="EMBL" id="JAWDJX010000011">
    <property type="protein sequence ID" value="KAK3054597.1"/>
    <property type="molecule type" value="Genomic_DNA"/>
</dbReference>
<organism evidence="3 4">
    <name type="scientific">Extremus antarcticus</name>
    <dbReference type="NCBI Taxonomy" id="702011"/>
    <lineage>
        <taxon>Eukaryota</taxon>
        <taxon>Fungi</taxon>
        <taxon>Dikarya</taxon>
        <taxon>Ascomycota</taxon>
        <taxon>Pezizomycotina</taxon>
        <taxon>Dothideomycetes</taxon>
        <taxon>Dothideomycetidae</taxon>
        <taxon>Mycosphaerellales</taxon>
        <taxon>Extremaceae</taxon>
        <taxon>Extremus</taxon>
    </lineage>
</organism>
<reference evidence="3" key="1">
    <citation type="submission" date="2023-04" db="EMBL/GenBank/DDBJ databases">
        <title>Black Yeasts Isolated from many extreme environments.</title>
        <authorList>
            <person name="Coleine C."/>
            <person name="Stajich J.E."/>
            <person name="Selbmann L."/>
        </authorList>
    </citation>
    <scope>NUCLEOTIDE SEQUENCE</scope>
    <source>
        <strain evidence="3">CCFEE 5312</strain>
    </source>
</reference>
<feature type="region of interest" description="Disordered" evidence="1">
    <location>
        <begin position="53"/>
        <end position="81"/>
    </location>
</feature>
<dbReference type="Proteomes" id="UP001271007">
    <property type="component" value="Unassembled WGS sequence"/>
</dbReference>
<accession>A0AAJ0DIH7</accession>
<name>A0AAJ0DIH7_9PEZI</name>
<evidence type="ECO:0000313" key="4">
    <source>
        <dbReference type="Proteomes" id="UP001271007"/>
    </source>
</evidence>
<feature type="chain" id="PRO_5042609936" evidence="2">
    <location>
        <begin position="19"/>
        <end position="203"/>
    </location>
</feature>
<keyword evidence="2" id="KW-0732">Signal</keyword>
<evidence type="ECO:0000256" key="1">
    <source>
        <dbReference type="SAM" id="MobiDB-lite"/>
    </source>
</evidence>
<keyword evidence="4" id="KW-1185">Reference proteome</keyword>
<feature type="signal peptide" evidence="2">
    <location>
        <begin position="1"/>
        <end position="18"/>
    </location>
</feature>
<protein>
    <submittedName>
        <fullName evidence="3">Uncharacterized protein</fullName>
    </submittedName>
</protein>
<proteinExistence type="predicted"/>